<evidence type="ECO:0000256" key="1">
    <source>
        <dbReference type="ARBA" id="ARBA00022500"/>
    </source>
</evidence>
<dbReference type="EC" id="3.5.1.44" evidence="3"/>
<keyword evidence="2 3" id="KW-0378">Hydrolase</keyword>
<dbReference type="STRING" id="869212.Turpa_0449"/>
<dbReference type="Gene3D" id="3.30.1330.200">
    <property type="match status" value="1"/>
</dbReference>
<dbReference type="SUPFAM" id="SSF64438">
    <property type="entry name" value="CNF1/YfiH-like putative cysteine hydrolases"/>
    <property type="match status" value="1"/>
</dbReference>
<dbReference type="InterPro" id="IPR011324">
    <property type="entry name" value="Cytotoxic_necrot_fac-like_cat"/>
</dbReference>
<dbReference type="CDD" id="cd16352">
    <property type="entry name" value="CheD"/>
    <property type="match status" value="1"/>
</dbReference>
<comment type="function">
    <text evidence="3">Probably deamidates glutamine residues to glutamate on methyl-accepting chemotaxis receptors (MCPs), playing an important role in chemotaxis.</text>
</comment>
<gene>
    <name evidence="3" type="primary">cheD</name>
    <name evidence="4" type="ordered locus">Turpa_0449</name>
</gene>
<dbReference type="Proteomes" id="UP000006048">
    <property type="component" value="Chromosome"/>
</dbReference>
<dbReference type="RefSeq" id="WP_014801625.1">
    <property type="nucleotide sequence ID" value="NC_018020.1"/>
</dbReference>
<dbReference type="EMBL" id="CP002959">
    <property type="protein sequence ID" value="AFM11105.1"/>
    <property type="molecule type" value="Genomic_DNA"/>
</dbReference>
<dbReference type="GO" id="GO:0006935">
    <property type="term" value="P:chemotaxis"/>
    <property type="evidence" value="ECO:0007669"/>
    <property type="project" value="UniProtKB-UniRule"/>
</dbReference>
<evidence type="ECO:0000256" key="3">
    <source>
        <dbReference type="HAMAP-Rule" id="MF_01440"/>
    </source>
</evidence>
<dbReference type="PANTHER" id="PTHR35147:SF3">
    <property type="entry name" value="CHEMORECEPTOR GLUTAMINE DEAMIDASE CHED 1-RELATED"/>
    <property type="match status" value="1"/>
</dbReference>
<dbReference type="PATRIC" id="fig|869212.3.peg.424"/>
<dbReference type="KEGG" id="tpx:Turpa_0449"/>
<sequence length="173" mass="19263">MNSMKPSVQEIYLQPGEYFWGGENNRVKTLLGSCVAICIWHPRFKIGGMSHCLLPSRGSQGGEQPQAELSGKYVDECLEIFFREMVRAGTRKQDYVVKVFGGGNMFELKDPSGATVGERNIEMLKVVLAREGISIAAQHLGGKGHRNVIFQLWNGDCWVKHADLLLPTGHEET</sequence>
<dbReference type="Pfam" id="PF03975">
    <property type="entry name" value="CheD"/>
    <property type="match status" value="1"/>
</dbReference>
<keyword evidence="5" id="KW-1185">Reference proteome</keyword>
<name>I4B1E8_TURPD</name>
<comment type="similarity">
    <text evidence="3">Belongs to the CheD family.</text>
</comment>
<evidence type="ECO:0000313" key="5">
    <source>
        <dbReference type="Proteomes" id="UP000006048"/>
    </source>
</evidence>
<dbReference type="PANTHER" id="PTHR35147">
    <property type="entry name" value="CHEMORECEPTOR GLUTAMINE DEAMIDASE CHED-RELATED"/>
    <property type="match status" value="1"/>
</dbReference>
<dbReference type="InterPro" id="IPR005659">
    <property type="entry name" value="Chemorcpt_Glu_NH3ase_CheD"/>
</dbReference>
<proteinExistence type="inferred from homology"/>
<reference evidence="4 5" key="1">
    <citation type="submission" date="2012-06" db="EMBL/GenBank/DDBJ databases">
        <title>The complete chromosome of genome of Turneriella parva DSM 21527.</title>
        <authorList>
            <consortium name="US DOE Joint Genome Institute (JGI-PGF)"/>
            <person name="Lucas S."/>
            <person name="Han J."/>
            <person name="Lapidus A."/>
            <person name="Bruce D."/>
            <person name="Goodwin L."/>
            <person name="Pitluck S."/>
            <person name="Peters L."/>
            <person name="Kyrpides N."/>
            <person name="Mavromatis K."/>
            <person name="Ivanova N."/>
            <person name="Mikhailova N."/>
            <person name="Chertkov O."/>
            <person name="Detter J.C."/>
            <person name="Tapia R."/>
            <person name="Han C."/>
            <person name="Land M."/>
            <person name="Hauser L."/>
            <person name="Markowitz V."/>
            <person name="Cheng J.-F."/>
            <person name="Hugenholtz P."/>
            <person name="Woyke T."/>
            <person name="Wu D."/>
            <person name="Gronow S."/>
            <person name="Wellnitz S."/>
            <person name="Brambilla E."/>
            <person name="Klenk H.-P."/>
            <person name="Eisen J.A."/>
        </authorList>
    </citation>
    <scope>NUCLEOTIDE SEQUENCE [LARGE SCALE GENOMIC DNA]</scope>
    <source>
        <strain evidence="5">ATCC BAA-1111 / DSM 21527 / NCTC 11395 / H</strain>
    </source>
</reference>
<accession>I4B1E8</accession>
<dbReference type="HAMAP" id="MF_01440">
    <property type="entry name" value="CheD"/>
    <property type="match status" value="1"/>
</dbReference>
<dbReference type="HOGENOM" id="CLU_087854_1_1_12"/>
<protein>
    <recommendedName>
        <fullName evidence="3">Probable chemoreceptor glutamine deamidase CheD</fullName>
        <ecNumber evidence="3">3.5.1.44</ecNumber>
    </recommendedName>
</protein>
<dbReference type="AlphaFoldDB" id="I4B1E8"/>
<comment type="catalytic activity">
    <reaction evidence="3">
        <text>L-glutaminyl-[protein] + H2O = L-glutamyl-[protein] + NH4(+)</text>
        <dbReference type="Rhea" id="RHEA:16441"/>
        <dbReference type="Rhea" id="RHEA-COMP:10207"/>
        <dbReference type="Rhea" id="RHEA-COMP:10208"/>
        <dbReference type="ChEBI" id="CHEBI:15377"/>
        <dbReference type="ChEBI" id="CHEBI:28938"/>
        <dbReference type="ChEBI" id="CHEBI:29973"/>
        <dbReference type="ChEBI" id="CHEBI:30011"/>
        <dbReference type="EC" id="3.5.1.44"/>
    </reaction>
</comment>
<evidence type="ECO:0000256" key="2">
    <source>
        <dbReference type="ARBA" id="ARBA00022801"/>
    </source>
</evidence>
<evidence type="ECO:0000313" key="4">
    <source>
        <dbReference type="EMBL" id="AFM11105.1"/>
    </source>
</evidence>
<dbReference type="InterPro" id="IPR038592">
    <property type="entry name" value="CheD-like_sf"/>
</dbReference>
<keyword evidence="1 3" id="KW-0145">Chemotaxis</keyword>
<dbReference type="GO" id="GO:0050568">
    <property type="term" value="F:protein-glutamine glutaminase activity"/>
    <property type="evidence" value="ECO:0007669"/>
    <property type="project" value="UniProtKB-UniRule"/>
</dbReference>
<organism evidence="4 5">
    <name type="scientific">Turneriella parva (strain ATCC BAA-1111 / DSM 21527 / NCTC 11395 / H)</name>
    <name type="common">Leptospira parva</name>
    <dbReference type="NCBI Taxonomy" id="869212"/>
    <lineage>
        <taxon>Bacteria</taxon>
        <taxon>Pseudomonadati</taxon>
        <taxon>Spirochaetota</taxon>
        <taxon>Spirochaetia</taxon>
        <taxon>Leptospirales</taxon>
        <taxon>Leptospiraceae</taxon>
        <taxon>Turneriella</taxon>
    </lineage>
</organism>